<dbReference type="AlphaFoldDB" id="A0A2M8PZL5"/>
<dbReference type="Gene3D" id="3.40.50.1110">
    <property type="entry name" value="SGNH hydrolase"/>
    <property type="match status" value="1"/>
</dbReference>
<dbReference type="PANTHER" id="PTHR30383:SF5">
    <property type="entry name" value="SGNH HYDROLASE-TYPE ESTERASE DOMAIN-CONTAINING PROTEIN"/>
    <property type="match status" value="1"/>
</dbReference>
<name>A0A2M8PZL5_9CHLR</name>
<feature type="non-terminal residue" evidence="2">
    <location>
        <position position="1"/>
    </location>
</feature>
<proteinExistence type="predicted"/>
<dbReference type="SUPFAM" id="SSF52266">
    <property type="entry name" value="SGNH hydrolase"/>
    <property type="match status" value="1"/>
</dbReference>
<sequence length="209" mass="22866">GFGQYELGAYGNLANVISFFSQENARAGNSFANQSLAALSGWTADKLLTPGFAYPEICGTDIPLVCEYKHTRPSIALILIGSNDSGSGSPEVFADHLRQIVEISLEMGVIPVLSTIPPKNFDENQEQRVQAWNNVIRAIAAQYEVPLWDYYANMVNLPNRGISSDGLHPSVPPDGAAARFTPENLQYGYTVRNLNALQVLDALLRTVMY</sequence>
<dbReference type="EMBL" id="PGTL01000006">
    <property type="protein sequence ID" value="PJF42981.1"/>
    <property type="molecule type" value="Genomic_DNA"/>
</dbReference>
<evidence type="ECO:0000313" key="3">
    <source>
        <dbReference type="Proteomes" id="UP000228947"/>
    </source>
</evidence>
<dbReference type="PANTHER" id="PTHR30383">
    <property type="entry name" value="THIOESTERASE 1/PROTEASE 1/LYSOPHOSPHOLIPASE L1"/>
    <property type="match status" value="1"/>
</dbReference>
<accession>A0A2M8PZL5</accession>
<dbReference type="InterPro" id="IPR036514">
    <property type="entry name" value="SGNH_hydro_sf"/>
</dbReference>
<dbReference type="InterPro" id="IPR013830">
    <property type="entry name" value="SGNH_hydro"/>
</dbReference>
<dbReference type="InterPro" id="IPR051532">
    <property type="entry name" value="Ester_Hydrolysis_Enzymes"/>
</dbReference>
<comment type="caution">
    <text evidence="2">The sequence shown here is derived from an EMBL/GenBank/DDBJ whole genome shotgun (WGS) entry which is preliminary data.</text>
</comment>
<evidence type="ECO:0000259" key="1">
    <source>
        <dbReference type="Pfam" id="PF13472"/>
    </source>
</evidence>
<feature type="domain" description="SGNH hydrolase-type esterase" evidence="1">
    <location>
        <begin position="28"/>
        <end position="170"/>
    </location>
</feature>
<reference evidence="2 3" key="1">
    <citation type="submission" date="2017-11" db="EMBL/GenBank/DDBJ databases">
        <title>Evolution of Phototrophy in the Chloroflexi Phylum Driven by Horizontal Gene Transfer.</title>
        <authorList>
            <person name="Ward L.M."/>
            <person name="Hemp J."/>
            <person name="Shih P.M."/>
            <person name="Mcglynn S.E."/>
            <person name="Fischer W."/>
        </authorList>
    </citation>
    <scope>NUCLEOTIDE SEQUENCE [LARGE SCALE GENOMIC DNA]</scope>
    <source>
        <strain evidence="2">CP1_1M</strain>
    </source>
</reference>
<protein>
    <recommendedName>
        <fullName evidence="1">SGNH hydrolase-type esterase domain-containing protein</fullName>
    </recommendedName>
</protein>
<gene>
    <name evidence="2" type="ORF">CUN50_02340</name>
</gene>
<evidence type="ECO:0000313" key="2">
    <source>
        <dbReference type="EMBL" id="PJF42981.1"/>
    </source>
</evidence>
<dbReference type="Proteomes" id="UP000228947">
    <property type="component" value="Unassembled WGS sequence"/>
</dbReference>
<organism evidence="2 3">
    <name type="scientific">Candidatus Thermofonsia Clade 1 bacterium</name>
    <dbReference type="NCBI Taxonomy" id="2364210"/>
    <lineage>
        <taxon>Bacteria</taxon>
        <taxon>Bacillati</taxon>
        <taxon>Chloroflexota</taxon>
        <taxon>Candidatus Thermofontia</taxon>
        <taxon>Candidatus Thermofonsia Clade 1</taxon>
    </lineage>
</organism>
<dbReference type="Pfam" id="PF13472">
    <property type="entry name" value="Lipase_GDSL_2"/>
    <property type="match status" value="1"/>
</dbReference>
<dbReference type="GO" id="GO:0004622">
    <property type="term" value="F:phosphatidylcholine lysophospholipase activity"/>
    <property type="evidence" value="ECO:0007669"/>
    <property type="project" value="TreeGrafter"/>
</dbReference>